<evidence type="ECO:0000313" key="3">
    <source>
        <dbReference type="Proteomes" id="UP000240357"/>
    </source>
</evidence>
<gene>
    <name evidence="2" type="ORF">AHMF7605_28535</name>
</gene>
<dbReference type="InterPro" id="IPR018750">
    <property type="entry name" value="DUF2306_membrane"/>
</dbReference>
<keyword evidence="1" id="KW-0812">Transmembrane</keyword>
<feature type="transmembrane region" description="Helical" evidence="1">
    <location>
        <begin position="143"/>
        <end position="162"/>
    </location>
</feature>
<evidence type="ECO:0000256" key="1">
    <source>
        <dbReference type="SAM" id="Phobius"/>
    </source>
</evidence>
<feature type="transmembrane region" description="Helical" evidence="1">
    <location>
        <begin position="119"/>
        <end position="137"/>
    </location>
</feature>
<keyword evidence="3" id="KW-1185">Reference proteome</keyword>
<name>A0A2T2Y914_9BACT</name>
<dbReference type="AlphaFoldDB" id="A0A2T2Y914"/>
<accession>A0A2T2Y914</accession>
<keyword evidence="1" id="KW-1133">Transmembrane helix</keyword>
<proteinExistence type="predicted"/>
<dbReference type="OrthoDB" id="195502at2"/>
<feature type="transmembrane region" description="Helical" evidence="1">
    <location>
        <begin position="183"/>
        <end position="200"/>
    </location>
</feature>
<feature type="transmembrane region" description="Helical" evidence="1">
    <location>
        <begin position="30"/>
        <end position="57"/>
    </location>
</feature>
<feature type="transmembrane region" description="Helical" evidence="1">
    <location>
        <begin position="77"/>
        <end position="99"/>
    </location>
</feature>
<keyword evidence="1" id="KW-0472">Membrane</keyword>
<dbReference type="Proteomes" id="UP000240357">
    <property type="component" value="Unassembled WGS sequence"/>
</dbReference>
<evidence type="ECO:0008006" key="4">
    <source>
        <dbReference type="Google" id="ProtNLM"/>
    </source>
</evidence>
<comment type="caution">
    <text evidence="2">The sequence shown here is derived from an EMBL/GenBank/DDBJ whole genome shotgun (WGS) entry which is preliminary data.</text>
</comment>
<feature type="transmembrane region" description="Helical" evidence="1">
    <location>
        <begin position="220"/>
        <end position="239"/>
    </location>
</feature>
<evidence type="ECO:0000313" key="2">
    <source>
        <dbReference type="EMBL" id="PSR52010.1"/>
    </source>
</evidence>
<dbReference type="EMBL" id="PYFT01000002">
    <property type="protein sequence ID" value="PSR52010.1"/>
    <property type="molecule type" value="Genomic_DNA"/>
</dbReference>
<organism evidence="2 3">
    <name type="scientific">Adhaeribacter arboris</name>
    <dbReference type="NCBI Taxonomy" id="2072846"/>
    <lineage>
        <taxon>Bacteria</taxon>
        <taxon>Pseudomonadati</taxon>
        <taxon>Bacteroidota</taxon>
        <taxon>Cytophagia</taxon>
        <taxon>Cytophagales</taxon>
        <taxon>Hymenobacteraceae</taxon>
        <taxon>Adhaeribacter</taxon>
    </lineage>
</organism>
<protein>
    <recommendedName>
        <fullName evidence="4">DUF2306 domain-containing protein</fullName>
    </recommendedName>
</protein>
<dbReference type="Pfam" id="PF10067">
    <property type="entry name" value="DUF2306"/>
    <property type="match status" value="1"/>
</dbReference>
<feature type="transmembrane region" description="Helical" evidence="1">
    <location>
        <begin position="251"/>
        <end position="276"/>
    </location>
</feature>
<reference evidence="2 3" key="1">
    <citation type="submission" date="2018-03" db="EMBL/GenBank/DDBJ databases">
        <title>Adhaeribacter sp. HMF7605 Genome sequencing and assembly.</title>
        <authorList>
            <person name="Kang H."/>
            <person name="Kang J."/>
            <person name="Cha I."/>
            <person name="Kim H."/>
            <person name="Joh K."/>
        </authorList>
    </citation>
    <scope>NUCLEOTIDE SEQUENCE [LARGE SCALE GENOMIC DNA]</scope>
    <source>
        <strain evidence="2 3">HMF7605</strain>
    </source>
</reference>
<sequence length="286" mass="32127">MSNVISKPHLPSANQQPLTKLSIVTLRWSAFLLVTTVWISAALFGLYILAFYAAALYEGDTNRWNEVLPGLYEQGSVTTTSGIGLHFATGGIILLLGSIQLVDNIRLRFPTWHRWIGRIYVISSLLAALGGLLFILLKGTIGGLVMDLGFGLYGVLMLVAAIETYRHAVALRFEKHRAWALRLYALAIGSWLYRMDYGFWLLLTDGLGHTQQFTGVFDQIMFFFFYLPNLLVVEAFIRARDYQASSTVKLAASFVLLLATTFLLVGTYYFTLYYWGPAIVKWLPLS</sequence>